<name>A0A084XU98_9PROT</name>
<dbReference type="AlphaFoldDB" id="A0A084XU98"/>
<dbReference type="Proteomes" id="UP000019812">
    <property type="component" value="Unassembled WGS sequence"/>
</dbReference>
<evidence type="ECO:0000313" key="1">
    <source>
        <dbReference type="EMBL" id="KFB66042.1"/>
    </source>
</evidence>
<dbReference type="EMBL" id="JDSS02000052">
    <property type="protein sequence ID" value="KFB66042.1"/>
    <property type="molecule type" value="Genomic_DNA"/>
</dbReference>
<dbReference type="Gene3D" id="3.40.50.300">
    <property type="entry name" value="P-loop containing nucleotide triphosphate hydrolases"/>
    <property type="match status" value="1"/>
</dbReference>
<gene>
    <name evidence="1" type="ORF">CAPSK01_004645</name>
</gene>
<proteinExistence type="predicted"/>
<accession>A0A084XU98</accession>
<evidence type="ECO:0000313" key="2">
    <source>
        <dbReference type="Proteomes" id="UP000019812"/>
    </source>
</evidence>
<comment type="caution">
    <text evidence="1">The sequence shown here is derived from an EMBL/GenBank/DDBJ whole genome shotgun (WGS) entry which is preliminary data.</text>
</comment>
<protein>
    <recommendedName>
        <fullName evidence="3">Terminase</fullName>
    </recommendedName>
</protein>
<organism evidence="1 2">
    <name type="scientific">Candidatus Accumulibacter vicinus</name>
    <dbReference type="NCBI Taxonomy" id="2954382"/>
    <lineage>
        <taxon>Bacteria</taxon>
        <taxon>Pseudomonadati</taxon>
        <taxon>Pseudomonadota</taxon>
        <taxon>Betaproteobacteria</taxon>
        <taxon>Candidatus Accumulibacter</taxon>
    </lineage>
</organism>
<sequence length="432" mass="49781">MSNIQVPVNWMPRTYQIPLWSYLEKGGKRAVAVWHRRAGKDATALNWTVVSAFTRPGLYWHLLPTYNQGRKIVWDGRTKEGKAFRDAWPREAIRSENNTEMKLELENGSIWQVVGTDNVDRLVGANPVGCVFSEYSLQDPRAWDYIRPILAENGGWALFIYTPRGRNHGHEIIGMAKRNPRWFAQTLTIEDTQAIGVDVIEEERLAGMPEEMVQQEFYCSFDAALVGSYYGTQMEKALKEERICTVPYEPRLEVHTAWDLGTHDSTAIWFYQVSGMEIRIIDYYENSGEGMVHYAKVLAEKNYLYGKHYAPHDIEVRDFSVGKSRKDVAAALGVKFTTVPKLSVQDGIEAVRNILGKCWFDQSKCDRGIEALRQYKKSWNDKMRCYNDSPDHDWTSHGADAFRYLAVAFKEKRQYAVKLPRQTESNYDPLGY</sequence>
<dbReference type="STRING" id="1457154.CAPSK01_004645"/>
<evidence type="ECO:0008006" key="3">
    <source>
        <dbReference type="Google" id="ProtNLM"/>
    </source>
</evidence>
<dbReference type="Gene3D" id="3.30.420.280">
    <property type="match status" value="1"/>
</dbReference>
<dbReference type="InterPro" id="IPR027417">
    <property type="entry name" value="P-loop_NTPase"/>
</dbReference>
<dbReference type="RefSeq" id="WP_034931117.1">
    <property type="nucleotide sequence ID" value="NZ_JDSS02000052.1"/>
</dbReference>
<reference evidence="1 2" key="1">
    <citation type="submission" date="2014-07" db="EMBL/GenBank/DDBJ databases">
        <title>Expanding our view of genomic diversity in Candidatus Accumulibacter clades.</title>
        <authorList>
            <person name="Skennerton C.T."/>
            <person name="Barr J.J."/>
            <person name="Slater F.R."/>
            <person name="Bond P.L."/>
            <person name="Tyson G.W."/>
        </authorList>
    </citation>
    <scope>NUCLEOTIDE SEQUENCE [LARGE SCALE GENOMIC DNA]</scope>
    <source>
        <strain evidence="2">SK-01</strain>
    </source>
</reference>